<feature type="non-terminal residue" evidence="1">
    <location>
        <position position="105"/>
    </location>
</feature>
<gene>
    <name evidence="1" type="ORF">ACFQ1S_33155</name>
</gene>
<sequence length="105" mass="11172">MTLVVLGGLPATGKSTVAAELIRRTGFPYLRIDTIEQTIVRTTSLRHPLGVVGYAIGYALAGEQLRHNVSVIVECVNPLAVTRDAWRDVALSAGAGLVEVELVCT</sequence>
<dbReference type="EMBL" id="JBHTIS010002564">
    <property type="protein sequence ID" value="MFD1050034.1"/>
    <property type="molecule type" value="Genomic_DNA"/>
</dbReference>
<evidence type="ECO:0000313" key="2">
    <source>
        <dbReference type="Proteomes" id="UP001597045"/>
    </source>
</evidence>
<organism evidence="1 2">
    <name type="scientific">Kibdelosporangium lantanae</name>
    <dbReference type="NCBI Taxonomy" id="1497396"/>
    <lineage>
        <taxon>Bacteria</taxon>
        <taxon>Bacillati</taxon>
        <taxon>Actinomycetota</taxon>
        <taxon>Actinomycetes</taxon>
        <taxon>Pseudonocardiales</taxon>
        <taxon>Pseudonocardiaceae</taxon>
        <taxon>Kibdelosporangium</taxon>
    </lineage>
</organism>
<dbReference type="PANTHER" id="PTHR37807:SF3">
    <property type="entry name" value="OS07G0160300 PROTEIN"/>
    <property type="match status" value="1"/>
</dbReference>
<comment type="caution">
    <text evidence="1">The sequence shown here is derived from an EMBL/GenBank/DDBJ whole genome shotgun (WGS) entry which is preliminary data.</text>
</comment>
<name>A0ABW3ML92_9PSEU</name>
<protein>
    <submittedName>
        <fullName evidence="1">AAA family ATPase</fullName>
    </submittedName>
</protein>
<reference evidence="2" key="1">
    <citation type="journal article" date="2019" name="Int. J. Syst. Evol. Microbiol.">
        <title>The Global Catalogue of Microorganisms (GCM) 10K type strain sequencing project: providing services to taxonomists for standard genome sequencing and annotation.</title>
        <authorList>
            <consortium name="The Broad Institute Genomics Platform"/>
            <consortium name="The Broad Institute Genome Sequencing Center for Infectious Disease"/>
            <person name="Wu L."/>
            <person name="Ma J."/>
        </authorList>
    </citation>
    <scope>NUCLEOTIDE SEQUENCE [LARGE SCALE GENOMIC DNA]</scope>
    <source>
        <strain evidence="2">JCM 31486</strain>
    </source>
</reference>
<dbReference type="Proteomes" id="UP001597045">
    <property type="component" value="Unassembled WGS sequence"/>
</dbReference>
<dbReference type="Pfam" id="PF13671">
    <property type="entry name" value="AAA_33"/>
    <property type="match status" value="1"/>
</dbReference>
<keyword evidence="2" id="KW-1185">Reference proteome</keyword>
<evidence type="ECO:0000313" key="1">
    <source>
        <dbReference type="EMBL" id="MFD1050034.1"/>
    </source>
</evidence>
<accession>A0ABW3ML92</accession>
<dbReference type="SUPFAM" id="SSF52540">
    <property type="entry name" value="P-loop containing nucleoside triphosphate hydrolases"/>
    <property type="match status" value="1"/>
</dbReference>
<dbReference type="InterPro" id="IPR027417">
    <property type="entry name" value="P-loop_NTPase"/>
</dbReference>
<dbReference type="PANTHER" id="PTHR37807">
    <property type="entry name" value="OS07G0160300 PROTEIN"/>
    <property type="match status" value="1"/>
</dbReference>
<dbReference type="Gene3D" id="3.40.50.300">
    <property type="entry name" value="P-loop containing nucleotide triphosphate hydrolases"/>
    <property type="match status" value="1"/>
</dbReference>
<proteinExistence type="predicted"/>